<sequence>MQTPKISSYVKSRWQASVPRCSLPRFVFGSPQDEMPNQKKLIIDTARPEDRSLSLAEYRSLSVRIAVGLQRLRGQPKDRVLCLSGNCVSYAALLMGTIMAGCIFVPGQPGYGDRELENLLIVAKPSVILTQRVHADALLRAARTTSSLALARHAIFIFDDNILDATGEPYLGIPHWQDMVGSPAENDWEYPDIQSPQEYHSTIVIMFTSGTTGKPKGVEISHCNYISAAISYMQRVSRHPDWQQAAQDTENPALIRVLGALGMHHILGQRSYSVIFPKLGVPLYLLCQPNSKNILHAVERFNITDAIVRSSILTEIAKIPHLKSLMGSLGSLKRVEACAAPMPESTKTILEDLGIDRVTRVWGLTELGLITGHDMNCSSTSHSVGELHANYEGKVTNTSNPSQIVHRSTIGDIWIRAPSCSVGYYENAEATQDAHGADGWFQTGDVGYVDEGGQWYIVDRKKDLIKVNGNHVAPTELEAVLLRHPEIVDVGIIGVAVNQDEGPRAYIETTTHSVLSSTDIHQFMVDKVAPYKYLSGGVSFIPRIPRNVNGKILRAELRELAKKELGGSKGHYHGWLVFCARSRTSWQGYHLH</sequence>
<dbReference type="GO" id="GO:0016405">
    <property type="term" value="F:CoA-ligase activity"/>
    <property type="evidence" value="ECO:0007669"/>
    <property type="project" value="TreeGrafter"/>
</dbReference>
<dbReference type="Pfam" id="PF00501">
    <property type="entry name" value="AMP-binding"/>
    <property type="match status" value="1"/>
</dbReference>
<dbReference type="InterPro" id="IPR045851">
    <property type="entry name" value="AMP-bd_C_sf"/>
</dbReference>
<dbReference type="PROSITE" id="PS00455">
    <property type="entry name" value="AMP_BINDING"/>
    <property type="match status" value="1"/>
</dbReference>
<dbReference type="RefSeq" id="XP_031911200.1">
    <property type="nucleotide sequence ID" value="XM_032057599.1"/>
</dbReference>
<dbReference type="Gene3D" id="3.30.300.30">
    <property type="match status" value="1"/>
</dbReference>
<dbReference type="OrthoDB" id="6509636at2759"/>
<evidence type="ECO:0000313" key="3">
    <source>
        <dbReference type="EMBL" id="KAE8135137.1"/>
    </source>
</evidence>
<name>A0A5N6SMM0_ASPPS</name>
<organism evidence="3 4">
    <name type="scientific">Aspergillus pseudotamarii</name>
    <dbReference type="NCBI Taxonomy" id="132259"/>
    <lineage>
        <taxon>Eukaryota</taxon>
        <taxon>Fungi</taxon>
        <taxon>Dikarya</taxon>
        <taxon>Ascomycota</taxon>
        <taxon>Pezizomycotina</taxon>
        <taxon>Eurotiomycetes</taxon>
        <taxon>Eurotiomycetidae</taxon>
        <taxon>Eurotiales</taxon>
        <taxon>Aspergillaceae</taxon>
        <taxon>Aspergillus</taxon>
        <taxon>Aspergillus subgen. Circumdati</taxon>
    </lineage>
</organism>
<protein>
    <submittedName>
        <fullName evidence="3">4-coumarate-CoA ligase 1</fullName>
    </submittedName>
</protein>
<dbReference type="InterPro" id="IPR020845">
    <property type="entry name" value="AMP-binding_CS"/>
</dbReference>
<dbReference type="Proteomes" id="UP000325672">
    <property type="component" value="Unassembled WGS sequence"/>
</dbReference>
<dbReference type="PANTHER" id="PTHR24096:SF424">
    <property type="entry name" value="ACETYL-COA SYNTHETASE-LIKE PROTEIN-RELATED"/>
    <property type="match status" value="1"/>
</dbReference>
<feature type="domain" description="AMP-dependent synthetase/ligase" evidence="1">
    <location>
        <begin position="42"/>
        <end position="425"/>
    </location>
</feature>
<dbReference type="SUPFAM" id="SSF56801">
    <property type="entry name" value="Acetyl-CoA synthetase-like"/>
    <property type="match status" value="1"/>
</dbReference>
<dbReference type="PANTHER" id="PTHR24096">
    <property type="entry name" value="LONG-CHAIN-FATTY-ACID--COA LIGASE"/>
    <property type="match status" value="1"/>
</dbReference>
<keyword evidence="3" id="KW-0436">Ligase</keyword>
<reference evidence="3 4" key="1">
    <citation type="submission" date="2019-04" db="EMBL/GenBank/DDBJ databases">
        <title>Friends and foes A comparative genomics study of 23 Aspergillus species from section Flavi.</title>
        <authorList>
            <consortium name="DOE Joint Genome Institute"/>
            <person name="Kjaerbolling I."/>
            <person name="Vesth T."/>
            <person name="Frisvad J.C."/>
            <person name="Nybo J.L."/>
            <person name="Theobald S."/>
            <person name="Kildgaard S."/>
            <person name="Isbrandt T."/>
            <person name="Kuo A."/>
            <person name="Sato A."/>
            <person name="Lyhne E.K."/>
            <person name="Kogle M.E."/>
            <person name="Wiebenga A."/>
            <person name="Kun R.S."/>
            <person name="Lubbers R.J."/>
            <person name="Makela M.R."/>
            <person name="Barry K."/>
            <person name="Chovatia M."/>
            <person name="Clum A."/>
            <person name="Daum C."/>
            <person name="Haridas S."/>
            <person name="He G."/>
            <person name="LaButti K."/>
            <person name="Lipzen A."/>
            <person name="Mondo S."/>
            <person name="Riley R."/>
            <person name="Salamov A."/>
            <person name="Simmons B.A."/>
            <person name="Magnuson J.K."/>
            <person name="Henrissat B."/>
            <person name="Mortensen U.H."/>
            <person name="Larsen T.O."/>
            <person name="Devries R.P."/>
            <person name="Grigoriev I.V."/>
            <person name="Machida M."/>
            <person name="Baker S.E."/>
            <person name="Andersen M.R."/>
        </authorList>
    </citation>
    <scope>NUCLEOTIDE SEQUENCE [LARGE SCALE GENOMIC DNA]</scope>
    <source>
        <strain evidence="3 4">CBS 117625</strain>
    </source>
</reference>
<dbReference type="Pfam" id="PF13193">
    <property type="entry name" value="AMP-binding_C"/>
    <property type="match status" value="1"/>
</dbReference>
<dbReference type="GeneID" id="43641809"/>
<dbReference type="EMBL" id="ML743596">
    <property type="protein sequence ID" value="KAE8135137.1"/>
    <property type="molecule type" value="Genomic_DNA"/>
</dbReference>
<evidence type="ECO:0000259" key="1">
    <source>
        <dbReference type="Pfam" id="PF00501"/>
    </source>
</evidence>
<dbReference type="InterPro" id="IPR042099">
    <property type="entry name" value="ANL_N_sf"/>
</dbReference>
<accession>A0A5N6SMM0</accession>
<dbReference type="Gene3D" id="3.40.50.12780">
    <property type="entry name" value="N-terminal domain of ligase-like"/>
    <property type="match status" value="1"/>
</dbReference>
<keyword evidence="4" id="KW-1185">Reference proteome</keyword>
<proteinExistence type="predicted"/>
<gene>
    <name evidence="3" type="ORF">BDV38DRAFT_272997</name>
</gene>
<dbReference type="InterPro" id="IPR025110">
    <property type="entry name" value="AMP-bd_C"/>
</dbReference>
<evidence type="ECO:0000313" key="4">
    <source>
        <dbReference type="Proteomes" id="UP000325672"/>
    </source>
</evidence>
<feature type="domain" description="AMP-binding enzyme C-terminal" evidence="2">
    <location>
        <begin position="476"/>
        <end position="551"/>
    </location>
</feature>
<evidence type="ECO:0000259" key="2">
    <source>
        <dbReference type="Pfam" id="PF13193"/>
    </source>
</evidence>
<dbReference type="AlphaFoldDB" id="A0A5N6SMM0"/>
<dbReference type="InterPro" id="IPR000873">
    <property type="entry name" value="AMP-dep_synth/lig_dom"/>
</dbReference>